<keyword evidence="12" id="KW-1185">Reference proteome</keyword>
<dbReference type="PANTHER" id="PTHR30221:SF1">
    <property type="entry name" value="SMALL-CONDUCTANCE MECHANOSENSITIVE CHANNEL"/>
    <property type="match status" value="1"/>
</dbReference>
<organism evidence="11 12">
    <name type="scientific">Megasphaera hominis</name>
    <dbReference type="NCBI Taxonomy" id="159836"/>
    <lineage>
        <taxon>Bacteria</taxon>
        <taxon>Bacillati</taxon>
        <taxon>Bacillota</taxon>
        <taxon>Negativicutes</taxon>
        <taxon>Veillonellales</taxon>
        <taxon>Veillonellaceae</taxon>
        <taxon>Megasphaera</taxon>
    </lineage>
</organism>
<feature type="transmembrane region" description="Helical" evidence="7">
    <location>
        <begin position="78"/>
        <end position="99"/>
    </location>
</feature>
<dbReference type="InterPro" id="IPR011066">
    <property type="entry name" value="MscS_channel_C_sf"/>
</dbReference>
<keyword evidence="5 7" id="KW-1133">Transmembrane helix</keyword>
<evidence type="ECO:0000256" key="2">
    <source>
        <dbReference type="ARBA" id="ARBA00008017"/>
    </source>
</evidence>
<dbReference type="Pfam" id="PF00924">
    <property type="entry name" value="MS_channel_2nd"/>
    <property type="match status" value="1"/>
</dbReference>
<dbReference type="RefSeq" id="WP_186502760.1">
    <property type="nucleotide sequence ID" value="NZ_JACOGK010000011.1"/>
</dbReference>
<evidence type="ECO:0000256" key="6">
    <source>
        <dbReference type="ARBA" id="ARBA00023136"/>
    </source>
</evidence>
<dbReference type="InterPro" id="IPR011014">
    <property type="entry name" value="MscS_channel_TM-2"/>
</dbReference>
<dbReference type="PANTHER" id="PTHR30221">
    <property type="entry name" value="SMALL-CONDUCTANCE MECHANOSENSITIVE CHANNEL"/>
    <property type="match status" value="1"/>
</dbReference>
<keyword evidence="3" id="KW-1003">Cell membrane</keyword>
<dbReference type="EMBL" id="JACOGK010000011">
    <property type="protein sequence ID" value="MBC3536603.1"/>
    <property type="molecule type" value="Genomic_DNA"/>
</dbReference>
<sequence length="309" mass="34115">MALASNTADTAASAVRTDVQNQVTQSVTALDQMKEILINHGPDIIYAVVIFIIGLYIAKGLKNIAVRMMTHANYDHTVITFVSQLVYYAMMAIVLLSALNKAGIPTDSFLAAFGAFGLAVGLALQNNLSNFASGLLILIFKPFKAGDWVSINDVSGSIKGIQMLNTAIITKDNRTVFIPNSVITSTKVTNSSYQQDRYIEFLFDIGYQNDHHHAIAVLQDIFRSDPRILNNDTLEIGIKEFADSSVRIVAYPQVHGDDYLPVFYDTMSRVKDRFDSEGIDIPFPQRVVYVQAPAPATEEKETEKKDPAN</sequence>
<accession>A0ABR6VHP4</accession>
<dbReference type="InterPro" id="IPR045275">
    <property type="entry name" value="MscS_archaea/bacteria_type"/>
</dbReference>
<dbReference type="InterPro" id="IPR049142">
    <property type="entry name" value="MS_channel_1st"/>
</dbReference>
<dbReference type="Gene3D" id="3.30.70.100">
    <property type="match status" value="1"/>
</dbReference>
<dbReference type="Gene3D" id="1.10.287.1260">
    <property type="match status" value="1"/>
</dbReference>
<proteinExistence type="inferred from homology"/>
<feature type="domain" description="Mechanosensitive ion channel MscS" evidence="8">
    <location>
        <begin position="128"/>
        <end position="192"/>
    </location>
</feature>
<keyword evidence="4 7" id="KW-0812">Transmembrane</keyword>
<evidence type="ECO:0000313" key="11">
    <source>
        <dbReference type="EMBL" id="MBC3536603.1"/>
    </source>
</evidence>
<gene>
    <name evidence="11" type="ORF">H8J70_04980</name>
</gene>
<evidence type="ECO:0000259" key="10">
    <source>
        <dbReference type="Pfam" id="PF21088"/>
    </source>
</evidence>
<feature type="domain" description="Mechanosensitive ion channel transmembrane helices 2/3" evidence="10">
    <location>
        <begin position="85"/>
        <end position="125"/>
    </location>
</feature>
<keyword evidence="6 7" id="KW-0472">Membrane</keyword>
<feature type="domain" description="Mechanosensitive ion channel MscS C-terminal" evidence="9">
    <location>
        <begin position="200"/>
        <end position="281"/>
    </location>
</feature>
<dbReference type="SUPFAM" id="SSF50182">
    <property type="entry name" value="Sm-like ribonucleoproteins"/>
    <property type="match status" value="1"/>
</dbReference>
<evidence type="ECO:0000256" key="3">
    <source>
        <dbReference type="ARBA" id="ARBA00022475"/>
    </source>
</evidence>
<dbReference type="InterPro" id="IPR049278">
    <property type="entry name" value="MS_channel_C"/>
</dbReference>
<evidence type="ECO:0000313" key="12">
    <source>
        <dbReference type="Proteomes" id="UP000606870"/>
    </source>
</evidence>
<dbReference type="Pfam" id="PF21088">
    <property type="entry name" value="MS_channel_1st"/>
    <property type="match status" value="1"/>
</dbReference>
<dbReference type="Gene3D" id="2.30.30.60">
    <property type="match status" value="1"/>
</dbReference>
<comment type="subcellular location">
    <subcellularLocation>
        <location evidence="1">Cell membrane</location>
        <topology evidence="1">Multi-pass membrane protein</topology>
    </subcellularLocation>
</comment>
<dbReference type="SUPFAM" id="SSF82689">
    <property type="entry name" value="Mechanosensitive channel protein MscS (YggB), C-terminal domain"/>
    <property type="match status" value="1"/>
</dbReference>
<name>A0ABR6VHP4_9FIRM</name>
<comment type="caution">
    <text evidence="11">The sequence shown here is derived from an EMBL/GenBank/DDBJ whole genome shotgun (WGS) entry which is preliminary data.</text>
</comment>
<dbReference type="InterPro" id="IPR023408">
    <property type="entry name" value="MscS_beta-dom_sf"/>
</dbReference>
<dbReference type="InterPro" id="IPR006685">
    <property type="entry name" value="MscS_channel_2nd"/>
</dbReference>
<dbReference type="SUPFAM" id="SSF82861">
    <property type="entry name" value="Mechanosensitive channel protein MscS (YggB), transmembrane region"/>
    <property type="match status" value="1"/>
</dbReference>
<evidence type="ECO:0000256" key="4">
    <source>
        <dbReference type="ARBA" id="ARBA00022692"/>
    </source>
</evidence>
<dbReference type="Pfam" id="PF05552">
    <property type="entry name" value="MS_channel_1st_1"/>
    <property type="match status" value="1"/>
</dbReference>
<reference evidence="11 12" key="1">
    <citation type="submission" date="2020-08" db="EMBL/GenBank/DDBJ databases">
        <authorList>
            <person name="Liu C."/>
            <person name="Sun Q."/>
        </authorList>
    </citation>
    <scope>NUCLEOTIDE SEQUENCE [LARGE SCALE GENOMIC DNA]</scope>
    <source>
        <strain evidence="11 12">NSJ-59</strain>
    </source>
</reference>
<protein>
    <submittedName>
        <fullName evidence="11">Mechanosensitive ion channel</fullName>
    </submittedName>
</protein>
<evidence type="ECO:0000256" key="7">
    <source>
        <dbReference type="SAM" id="Phobius"/>
    </source>
</evidence>
<dbReference type="Proteomes" id="UP000606870">
    <property type="component" value="Unassembled WGS sequence"/>
</dbReference>
<dbReference type="Pfam" id="PF21082">
    <property type="entry name" value="MS_channel_3rd"/>
    <property type="match status" value="1"/>
</dbReference>
<feature type="transmembrane region" description="Helical" evidence="7">
    <location>
        <begin position="44"/>
        <end position="66"/>
    </location>
</feature>
<evidence type="ECO:0000256" key="5">
    <source>
        <dbReference type="ARBA" id="ARBA00022989"/>
    </source>
</evidence>
<evidence type="ECO:0000259" key="8">
    <source>
        <dbReference type="Pfam" id="PF00924"/>
    </source>
</evidence>
<evidence type="ECO:0000256" key="1">
    <source>
        <dbReference type="ARBA" id="ARBA00004651"/>
    </source>
</evidence>
<comment type="similarity">
    <text evidence="2">Belongs to the MscS (TC 1.A.23) family.</text>
</comment>
<dbReference type="InterPro" id="IPR008910">
    <property type="entry name" value="MSC_TM_helix"/>
</dbReference>
<dbReference type="InterPro" id="IPR010920">
    <property type="entry name" value="LSM_dom_sf"/>
</dbReference>
<feature type="transmembrane region" description="Helical" evidence="7">
    <location>
        <begin position="111"/>
        <end position="140"/>
    </location>
</feature>
<evidence type="ECO:0000259" key="9">
    <source>
        <dbReference type="Pfam" id="PF21082"/>
    </source>
</evidence>